<evidence type="ECO:0000256" key="6">
    <source>
        <dbReference type="SAM" id="MobiDB-lite"/>
    </source>
</evidence>
<keyword evidence="1 5" id="KW-0489">Methyltransferase</keyword>
<name>A0A4Q2U928_9HYPH</name>
<reference evidence="9 10" key="2">
    <citation type="submission" date="2019-02" db="EMBL/GenBank/DDBJ databases">
        <title>'Lichenibacterium ramalinii' gen. nov. sp. nov., 'Lichenibacterium minor' gen. nov. sp. nov.</title>
        <authorList>
            <person name="Pankratov T."/>
        </authorList>
    </citation>
    <scope>NUCLEOTIDE SEQUENCE [LARGE SCALE GENOMIC DNA]</scope>
    <source>
        <strain evidence="9 10">RmlP026</strain>
    </source>
</reference>
<feature type="domain" description="Methyltransferase small" evidence="7">
    <location>
        <begin position="115"/>
        <end position="194"/>
    </location>
</feature>
<evidence type="ECO:0000259" key="8">
    <source>
        <dbReference type="Pfam" id="PF17827"/>
    </source>
</evidence>
<feature type="domain" description="Release factor glutamine methyltransferase N-terminal" evidence="8">
    <location>
        <begin position="6"/>
        <end position="75"/>
    </location>
</feature>
<feature type="compositionally biased region" description="Basic and acidic residues" evidence="6">
    <location>
        <begin position="303"/>
        <end position="314"/>
    </location>
</feature>
<dbReference type="OrthoDB" id="9800643at2"/>
<dbReference type="PANTHER" id="PTHR18895">
    <property type="entry name" value="HEMK METHYLTRANSFERASE"/>
    <property type="match status" value="1"/>
</dbReference>
<organism evidence="9 10">
    <name type="scientific">Lichenibacterium minor</name>
    <dbReference type="NCBI Taxonomy" id="2316528"/>
    <lineage>
        <taxon>Bacteria</taxon>
        <taxon>Pseudomonadati</taxon>
        <taxon>Pseudomonadota</taxon>
        <taxon>Alphaproteobacteria</taxon>
        <taxon>Hyphomicrobiales</taxon>
        <taxon>Lichenihabitantaceae</taxon>
        <taxon>Lichenibacterium</taxon>
    </lineage>
</organism>
<dbReference type="InterPro" id="IPR019874">
    <property type="entry name" value="RF_methyltr_PrmC"/>
</dbReference>
<evidence type="ECO:0000256" key="5">
    <source>
        <dbReference type="HAMAP-Rule" id="MF_02126"/>
    </source>
</evidence>
<feature type="binding site" evidence="5">
    <location>
        <begin position="122"/>
        <end position="126"/>
    </location>
    <ligand>
        <name>S-adenosyl-L-methionine</name>
        <dbReference type="ChEBI" id="CHEBI:59789"/>
    </ligand>
</feature>
<proteinExistence type="inferred from homology"/>
<dbReference type="SUPFAM" id="SSF53335">
    <property type="entry name" value="S-adenosyl-L-methionine-dependent methyltransferases"/>
    <property type="match status" value="1"/>
</dbReference>
<comment type="function">
    <text evidence="5">Methylates the class 1 translation termination release factors RF1/PrfA and RF2/PrfB on the glutamine residue of the universally conserved GGQ motif.</text>
</comment>
<evidence type="ECO:0000313" key="9">
    <source>
        <dbReference type="EMBL" id="RYC33283.1"/>
    </source>
</evidence>
<dbReference type="Pfam" id="PF05175">
    <property type="entry name" value="MTS"/>
    <property type="match status" value="1"/>
</dbReference>
<accession>A0A4Q2U928</accession>
<feature type="region of interest" description="Disordered" evidence="6">
    <location>
        <begin position="281"/>
        <end position="314"/>
    </location>
</feature>
<keyword evidence="2 5" id="KW-0808">Transferase</keyword>
<gene>
    <name evidence="5 9" type="primary">prmC</name>
    <name evidence="9" type="ORF">D3273_04625</name>
</gene>
<dbReference type="EMBL" id="QYBB01000003">
    <property type="protein sequence ID" value="RYC33283.1"/>
    <property type="molecule type" value="Genomic_DNA"/>
</dbReference>
<dbReference type="RefSeq" id="WP_129223975.1">
    <property type="nucleotide sequence ID" value="NZ_QYBB01000003.1"/>
</dbReference>
<dbReference type="HAMAP" id="MF_02126">
    <property type="entry name" value="RF_methyltr_PrmC"/>
    <property type="match status" value="1"/>
</dbReference>
<dbReference type="EC" id="2.1.1.297" evidence="5"/>
<evidence type="ECO:0000256" key="2">
    <source>
        <dbReference type="ARBA" id="ARBA00022679"/>
    </source>
</evidence>
<evidence type="ECO:0000256" key="1">
    <source>
        <dbReference type="ARBA" id="ARBA00022603"/>
    </source>
</evidence>
<dbReference type="GO" id="GO:0003676">
    <property type="term" value="F:nucleic acid binding"/>
    <property type="evidence" value="ECO:0007669"/>
    <property type="project" value="InterPro"/>
</dbReference>
<dbReference type="InterPro" id="IPR002052">
    <property type="entry name" value="DNA_methylase_N6_adenine_CS"/>
</dbReference>
<comment type="catalytic activity">
    <reaction evidence="4 5">
        <text>L-glutaminyl-[peptide chain release factor] + S-adenosyl-L-methionine = N(5)-methyl-L-glutaminyl-[peptide chain release factor] + S-adenosyl-L-homocysteine + H(+)</text>
        <dbReference type="Rhea" id="RHEA:42896"/>
        <dbReference type="Rhea" id="RHEA-COMP:10271"/>
        <dbReference type="Rhea" id="RHEA-COMP:10272"/>
        <dbReference type="ChEBI" id="CHEBI:15378"/>
        <dbReference type="ChEBI" id="CHEBI:30011"/>
        <dbReference type="ChEBI" id="CHEBI:57856"/>
        <dbReference type="ChEBI" id="CHEBI:59789"/>
        <dbReference type="ChEBI" id="CHEBI:61891"/>
        <dbReference type="EC" id="2.1.1.297"/>
    </reaction>
</comment>
<dbReference type="GO" id="GO:0032259">
    <property type="term" value="P:methylation"/>
    <property type="evidence" value="ECO:0007669"/>
    <property type="project" value="UniProtKB-KW"/>
</dbReference>
<dbReference type="InterPro" id="IPR040758">
    <property type="entry name" value="PrmC_N"/>
</dbReference>
<reference evidence="9 10" key="1">
    <citation type="submission" date="2018-12" db="EMBL/GenBank/DDBJ databases">
        <authorList>
            <person name="Grouzdev D.S."/>
            <person name="Krutkina M.S."/>
        </authorList>
    </citation>
    <scope>NUCLEOTIDE SEQUENCE [LARGE SCALE GENOMIC DNA]</scope>
    <source>
        <strain evidence="9 10">RmlP026</strain>
    </source>
</reference>
<dbReference type="InterPro" id="IPR007848">
    <property type="entry name" value="Small_mtfrase_dom"/>
</dbReference>
<dbReference type="GO" id="GO:0102559">
    <property type="term" value="F:peptide chain release factor N(5)-glutamine methyltransferase activity"/>
    <property type="evidence" value="ECO:0007669"/>
    <property type="project" value="UniProtKB-EC"/>
</dbReference>
<dbReference type="InterPro" id="IPR050320">
    <property type="entry name" value="N5-glutamine_MTase"/>
</dbReference>
<evidence type="ECO:0000256" key="4">
    <source>
        <dbReference type="ARBA" id="ARBA00048391"/>
    </source>
</evidence>
<feature type="binding site" evidence="5">
    <location>
        <position position="189"/>
    </location>
    <ligand>
        <name>S-adenosyl-L-methionine</name>
        <dbReference type="ChEBI" id="CHEBI:59789"/>
    </ligand>
</feature>
<feature type="binding site" evidence="5">
    <location>
        <position position="174"/>
    </location>
    <ligand>
        <name>S-adenosyl-L-methionine</name>
        <dbReference type="ChEBI" id="CHEBI:59789"/>
    </ligand>
</feature>
<comment type="similarity">
    <text evidence="5">Belongs to the protein N5-glutamine methyltransferase family. PrmC subfamily.</text>
</comment>
<dbReference type="PROSITE" id="PS00092">
    <property type="entry name" value="N6_MTASE"/>
    <property type="match status" value="1"/>
</dbReference>
<dbReference type="InterPro" id="IPR029063">
    <property type="entry name" value="SAM-dependent_MTases_sf"/>
</dbReference>
<dbReference type="CDD" id="cd02440">
    <property type="entry name" value="AdoMet_MTases"/>
    <property type="match status" value="1"/>
</dbReference>
<evidence type="ECO:0000259" key="7">
    <source>
        <dbReference type="Pfam" id="PF05175"/>
    </source>
</evidence>
<dbReference type="PANTHER" id="PTHR18895:SF74">
    <property type="entry name" value="MTRF1L RELEASE FACTOR GLUTAMINE METHYLTRANSFERASE"/>
    <property type="match status" value="1"/>
</dbReference>
<keyword evidence="10" id="KW-1185">Reference proteome</keyword>
<feature type="binding site" evidence="5">
    <location>
        <position position="145"/>
    </location>
    <ligand>
        <name>S-adenosyl-L-methionine</name>
        <dbReference type="ChEBI" id="CHEBI:59789"/>
    </ligand>
</feature>
<sequence>MTLAAALGAATRALAAAHVPDPQVDARLLLLAAAGLDRLALVLDPHRPLQPDAAARLDGWVARRAAREPVSRILGRRDFWGLTLRVTPDVLDPRPDTETVVAAVLDALGPRRGDALTVLDLGTGSGAILCGLLSELPRATGWGVDRSAAACAVARGNLAAHGFAPRNLVLQGDWAAALGPRRFDVVASNPPYIESAVIPGLDRDVRDHDPPAALDGGADGLACYRVLAADLPRLLAPGGIACFEVGRGQDGDVAQLMGAAGIGAVRVRPDLAGIPRAVLGRSAPDAPVGRRRAQKPAAADGEAASRDGRGRGRS</sequence>
<evidence type="ECO:0000256" key="3">
    <source>
        <dbReference type="ARBA" id="ARBA00022691"/>
    </source>
</evidence>
<dbReference type="NCBIfam" id="TIGR03534">
    <property type="entry name" value="RF_mod_PrmC"/>
    <property type="match status" value="1"/>
</dbReference>
<evidence type="ECO:0000313" key="10">
    <source>
        <dbReference type="Proteomes" id="UP000290759"/>
    </source>
</evidence>
<comment type="caution">
    <text evidence="9">The sequence shown here is derived from an EMBL/GenBank/DDBJ whole genome shotgun (WGS) entry which is preliminary data.</text>
</comment>
<dbReference type="Gene3D" id="1.10.8.10">
    <property type="entry name" value="DNA helicase RuvA subunit, C-terminal domain"/>
    <property type="match status" value="1"/>
</dbReference>
<dbReference type="NCBIfam" id="TIGR00536">
    <property type="entry name" value="hemK_fam"/>
    <property type="match status" value="1"/>
</dbReference>
<dbReference type="AlphaFoldDB" id="A0A4Q2U928"/>
<dbReference type="InterPro" id="IPR004556">
    <property type="entry name" value="HemK-like"/>
</dbReference>
<dbReference type="Gene3D" id="3.40.50.150">
    <property type="entry name" value="Vaccinia Virus protein VP39"/>
    <property type="match status" value="1"/>
</dbReference>
<feature type="binding site" evidence="5">
    <location>
        <begin position="189"/>
        <end position="192"/>
    </location>
    <ligand>
        <name>substrate</name>
    </ligand>
</feature>
<dbReference type="Pfam" id="PF17827">
    <property type="entry name" value="PrmC_N"/>
    <property type="match status" value="1"/>
</dbReference>
<dbReference type="Proteomes" id="UP000290759">
    <property type="component" value="Unassembled WGS sequence"/>
</dbReference>
<protein>
    <recommendedName>
        <fullName evidence="5">Release factor glutamine methyltransferase</fullName>
        <shortName evidence="5">RF MTase</shortName>
        <ecNumber evidence="5">2.1.1.297</ecNumber>
    </recommendedName>
    <alternativeName>
        <fullName evidence="5">N5-glutamine methyltransferase PrmC</fullName>
    </alternativeName>
    <alternativeName>
        <fullName evidence="5">Protein-(glutamine-N5) MTase PrmC</fullName>
    </alternativeName>
    <alternativeName>
        <fullName evidence="5">Protein-glutamine N-methyltransferase PrmC</fullName>
    </alternativeName>
</protein>
<keyword evidence="3 5" id="KW-0949">S-adenosyl-L-methionine</keyword>